<dbReference type="SUPFAM" id="SSF54277">
    <property type="entry name" value="CAD &amp; PB1 domains"/>
    <property type="match status" value="1"/>
</dbReference>
<dbReference type="EMBL" id="CAJNNW010025845">
    <property type="protein sequence ID" value="CAE8680347.1"/>
    <property type="molecule type" value="Genomic_DNA"/>
</dbReference>
<accession>A0A813JLH6</accession>
<feature type="signal peptide" evidence="1">
    <location>
        <begin position="1"/>
        <end position="15"/>
    </location>
</feature>
<protein>
    <submittedName>
        <fullName evidence="2">Uncharacterized protein</fullName>
    </submittedName>
</protein>
<gene>
    <name evidence="2" type="ORF">PGLA2088_LOCUS21856</name>
</gene>
<proteinExistence type="predicted"/>
<comment type="caution">
    <text evidence="2">The sequence shown here is derived from an EMBL/GenBank/DDBJ whole genome shotgun (WGS) entry which is preliminary data.</text>
</comment>
<organism evidence="2 3">
    <name type="scientific">Polarella glacialis</name>
    <name type="common">Dinoflagellate</name>
    <dbReference type="NCBI Taxonomy" id="89957"/>
    <lineage>
        <taxon>Eukaryota</taxon>
        <taxon>Sar</taxon>
        <taxon>Alveolata</taxon>
        <taxon>Dinophyceae</taxon>
        <taxon>Suessiales</taxon>
        <taxon>Suessiaceae</taxon>
        <taxon>Polarella</taxon>
    </lineage>
</organism>
<keyword evidence="1" id="KW-0732">Signal</keyword>
<evidence type="ECO:0000256" key="1">
    <source>
        <dbReference type="SAM" id="SignalP"/>
    </source>
</evidence>
<evidence type="ECO:0000313" key="2">
    <source>
        <dbReference type="EMBL" id="CAE8680347.1"/>
    </source>
</evidence>
<feature type="chain" id="PRO_5032326841" evidence="1">
    <location>
        <begin position="16"/>
        <end position="408"/>
    </location>
</feature>
<dbReference type="AlphaFoldDB" id="A0A813JLH6"/>
<evidence type="ECO:0000313" key="3">
    <source>
        <dbReference type="Proteomes" id="UP000626109"/>
    </source>
</evidence>
<dbReference type="Proteomes" id="UP000626109">
    <property type="component" value="Unassembled WGS sequence"/>
</dbReference>
<reference evidence="2" key="1">
    <citation type="submission" date="2021-02" db="EMBL/GenBank/DDBJ databases">
        <authorList>
            <person name="Dougan E. K."/>
            <person name="Rhodes N."/>
            <person name="Thang M."/>
            <person name="Chan C."/>
        </authorList>
    </citation>
    <scope>NUCLEOTIDE SEQUENCE</scope>
</reference>
<sequence>MSPAASGAPELLLVVLDARLAFLSEQQDQKPSAGTATSATRPWFPKLWESLLVLMRAHASLGHDQQAALLIAGTTRVALLSSGHCQDVDWKAAREAAVGFAMEPGAADGQPLCAAALSTALCLAQRRKRENVAPGLLARVLLLDASWTEEGKNAAWYIVVDWASCCGLSAQFAVQVLQRLLIETLQEDQMAAQAWSVLKVTCRDEVHRLPIQGKPDLQTVSKKLGAIWADDNGSTLVAKYLDDEGDWCTLVEATFADFISTARPQFPEERRPVLRLKLFSSTQHAALQEQDISSEPQSCSGAESVEAKPEEFDIGTPRSQVSEEQQFEVDLQAPEVTEEAEVKRRKVSEDWADADLELEEMLFAALEASELVQDDDEEAAAMVERARRACRDDLAQHLRDWLASPPAS</sequence>
<name>A0A813JLH6_POLGL</name>
<feature type="non-terminal residue" evidence="2">
    <location>
        <position position="1"/>
    </location>
</feature>